<proteinExistence type="predicted"/>
<sequence length="138" mass="15473">MQRSEYIQGDYPQSLKDAVEVAGRKARLSQALVANALTSSPPTFVVMHEERYVYSSHEHSTVGVFTTIEAANAKVMAFFKEEHPDVVEEGNFFKGDENADLGQVTWKIDSLDALSLEYIDGGDCDFFKVHIKKQVLQN</sequence>
<dbReference type="AlphaFoldDB" id="A0A6A6QZY2"/>
<dbReference type="EMBL" id="MU004187">
    <property type="protein sequence ID" value="KAF2496707.1"/>
    <property type="molecule type" value="Genomic_DNA"/>
</dbReference>
<evidence type="ECO:0000313" key="2">
    <source>
        <dbReference type="Proteomes" id="UP000799750"/>
    </source>
</evidence>
<dbReference type="OrthoDB" id="10345754at2759"/>
<evidence type="ECO:0000313" key="1">
    <source>
        <dbReference type="EMBL" id="KAF2496707.1"/>
    </source>
</evidence>
<dbReference type="Proteomes" id="UP000799750">
    <property type="component" value="Unassembled WGS sequence"/>
</dbReference>
<name>A0A6A6QZY2_9PEZI</name>
<protein>
    <submittedName>
        <fullName evidence="1">Uncharacterized protein</fullName>
    </submittedName>
</protein>
<organism evidence="1 2">
    <name type="scientific">Lophium mytilinum</name>
    <dbReference type="NCBI Taxonomy" id="390894"/>
    <lineage>
        <taxon>Eukaryota</taxon>
        <taxon>Fungi</taxon>
        <taxon>Dikarya</taxon>
        <taxon>Ascomycota</taxon>
        <taxon>Pezizomycotina</taxon>
        <taxon>Dothideomycetes</taxon>
        <taxon>Pleosporomycetidae</taxon>
        <taxon>Mytilinidiales</taxon>
        <taxon>Mytilinidiaceae</taxon>
        <taxon>Lophium</taxon>
    </lineage>
</organism>
<reference evidence="1" key="1">
    <citation type="journal article" date="2020" name="Stud. Mycol.">
        <title>101 Dothideomycetes genomes: a test case for predicting lifestyles and emergence of pathogens.</title>
        <authorList>
            <person name="Haridas S."/>
            <person name="Albert R."/>
            <person name="Binder M."/>
            <person name="Bloem J."/>
            <person name="Labutti K."/>
            <person name="Salamov A."/>
            <person name="Andreopoulos B."/>
            <person name="Baker S."/>
            <person name="Barry K."/>
            <person name="Bills G."/>
            <person name="Bluhm B."/>
            <person name="Cannon C."/>
            <person name="Castanera R."/>
            <person name="Culley D."/>
            <person name="Daum C."/>
            <person name="Ezra D."/>
            <person name="Gonzalez J."/>
            <person name="Henrissat B."/>
            <person name="Kuo A."/>
            <person name="Liang C."/>
            <person name="Lipzen A."/>
            <person name="Lutzoni F."/>
            <person name="Magnuson J."/>
            <person name="Mondo S."/>
            <person name="Nolan M."/>
            <person name="Ohm R."/>
            <person name="Pangilinan J."/>
            <person name="Park H.-J."/>
            <person name="Ramirez L."/>
            <person name="Alfaro M."/>
            <person name="Sun H."/>
            <person name="Tritt A."/>
            <person name="Yoshinaga Y."/>
            <person name="Zwiers L.-H."/>
            <person name="Turgeon B."/>
            <person name="Goodwin S."/>
            <person name="Spatafora J."/>
            <person name="Crous P."/>
            <person name="Grigoriev I."/>
        </authorList>
    </citation>
    <scope>NUCLEOTIDE SEQUENCE</scope>
    <source>
        <strain evidence="1">CBS 269.34</strain>
    </source>
</reference>
<keyword evidence="2" id="KW-1185">Reference proteome</keyword>
<accession>A0A6A6QZY2</accession>
<gene>
    <name evidence="1" type="ORF">BU16DRAFT_560029</name>
</gene>